<dbReference type="GO" id="GO:0016787">
    <property type="term" value="F:hydrolase activity"/>
    <property type="evidence" value="ECO:0007669"/>
    <property type="project" value="UniProtKB-ARBA"/>
</dbReference>
<reference evidence="3" key="1">
    <citation type="submission" date="2009-02" db="EMBL/GenBank/DDBJ databases">
        <title>Annotation of Streptomyces viridochromogenes strain DSM 40736.</title>
        <authorList>
            <consortium name="The Broad Institute Genome Sequencing Platform"/>
            <consortium name="Broad Institute Microbial Sequencing Center"/>
            <person name="Fischbach M."/>
            <person name="Godfrey P."/>
            <person name="Ward D."/>
            <person name="Young S."/>
            <person name="Zeng Q."/>
            <person name="Koehrsen M."/>
            <person name="Alvarado L."/>
            <person name="Berlin A.M."/>
            <person name="Bochicchio J."/>
            <person name="Borenstein D."/>
            <person name="Chapman S.B."/>
            <person name="Chen Z."/>
            <person name="Engels R."/>
            <person name="Freedman E."/>
            <person name="Gellesch M."/>
            <person name="Goldberg J."/>
            <person name="Griggs A."/>
            <person name="Gujja S."/>
            <person name="Heilman E.R."/>
            <person name="Heiman D.I."/>
            <person name="Hepburn T.A."/>
            <person name="Howarth C."/>
            <person name="Jen D."/>
            <person name="Larson L."/>
            <person name="Lewis B."/>
            <person name="Mehta T."/>
            <person name="Park D."/>
            <person name="Pearson M."/>
            <person name="Richards J."/>
            <person name="Roberts A."/>
            <person name="Saif S."/>
            <person name="Shea T.D."/>
            <person name="Shenoy N."/>
            <person name="Sisk P."/>
            <person name="Stolte C."/>
            <person name="Sykes S.N."/>
            <person name="Thomson T."/>
            <person name="Walk T."/>
            <person name="White J."/>
            <person name="Yandava C."/>
            <person name="Straight P."/>
            <person name="Clardy J."/>
            <person name="Hung D."/>
            <person name="Kolter R."/>
            <person name="Mekalanos J."/>
            <person name="Walker S."/>
            <person name="Walsh C.T."/>
            <person name="Wieland-Brown L.C."/>
            <person name="Haas B."/>
            <person name="Nusbaum C."/>
            <person name="Birren B."/>
        </authorList>
    </citation>
    <scope>NUCLEOTIDE SEQUENCE [LARGE SCALE GENOMIC DNA]</scope>
    <source>
        <strain evidence="3">DSM 40736 / JCM 4977 / BCRC 1201 / Tue 494</strain>
    </source>
</reference>
<accession>D9WZ52</accession>
<dbReference type="InterPro" id="IPR017850">
    <property type="entry name" value="Alkaline_phosphatase_core_sf"/>
</dbReference>
<sequence>MRRPQLRGGPRLHRQLDGGRPQPARQRGRGRTGDRARGARLRAVPLRGDRGHHPLMTQSTTAWDPHPEPLTVSSAPVPEYGSGSLADLLPTLAAGLGVPEMTAAITELTPADRNCVFLIDGLGWEQLRAHPEDAPFMTSLLATSRGGTGRPLTAGYPATTATSLASVGTGLPPGAHGLPGYTVRNPDTGELMNQLRWQPWAPPGPWQPYPTVFQLAHQAGVHAAQVSSPTFQNTPLTKVALSGGTFLGRLSGEDRVDLAAEQLAAGDRSLVYTYFAEVDGAGHRYGVDSDTWRGQLMYADRLVQRLAEQLPPRSALYVTADHGMIDVPFDEQHRIDFDEDWELSAGVALLGGEGRARHVYAVPGAANDVLTCWREVLGEQFWVASRDEAIAAGWFGPHIDERVYGRIGDVVAAARDDVLLIASEREPKESAMVGNHGSMTPAEQWVPLLEVRS</sequence>
<dbReference type="SUPFAM" id="SSF53649">
    <property type="entry name" value="Alkaline phosphatase-like"/>
    <property type="match status" value="1"/>
</dbReference>
<proteinExistence type="predicted"/>
<evidence type="ECO:0000313" key="3">
    <source>
        <dbReference type="Proteomes" id="UP000004184"/>
    </source>
</evidence>
<dbReference type="PANTHER" id="PTHR10151:SF120">
    <property type="entry name" value="BIS(5'-ADENOSYL)-TRIPHOSPHATASE"/>
    <property type="match status" value="1"/>
</dbReference>
<dbReference type="Gene3D" id="3.40.720.10">
    <property type="entry name" value="Alkaline Phosphatase, subunit A"/>
    <property type="match status" value="1"/>
</dbReference>
<evidence type="ECO:0000256" key="1">
    <source>
        <dbReference type="SAM" id="MobiDB-lite"/>
    </source>
</evidence>
<name>D9WZ52_STRVT</name>
<dbReference type="Pfam" id="PF01663">
    <property type="entry name" value="Phosphodiest"/>
    <property type="match status" value="1"/>
</dbReference>
<dbReference type="PANTHER" id="PTHR10151">
    <property type="entry name" value="ECTONUCLEOTIDE PYROPHOSPHATASE/PHOSPHODIESTERASE"/>
    <property type="match status" value="1"/>
</dbReference>
<dbReference type="STRING" id="591159.SSQG_05873"/>
<dbReference type="HOGENOM" id="CLU_039939_0_0_11"/>
<feature type="region of interest" description="Disordered" evidence="1">
    <location>
        <begin position="1"/>
        <end position="67"/>
    </location>
</feature>
<organism evidence="2 3">
    <name type="scientific">Streptomyces viridochromogenes (strain DSM 40736 / JCM 4977 / BCRC 1201 / Tue 494)</name>
    <dbReference type="NCBI Taxonomy" id="591159"/>
    <lineage>
        <taxon>Bacteria</taxon>
        <taxon>Bacillati</taxon>
        <taxon>Actinomycetota</taxon>
        <taxon>Actinomycetes</taxon>
        <taxon>Kitasatosporales</taxon>
        <taxon>Streptomycetaceae</taxon>
        <taxon>Streptomyces</taxon>
    </lineage>
</organism>
<dbReference type="Proteomes" id="UP000004184">
    <property type="component" value="Unassembled WGS sequence"/>
</dbReference>
<dbReference type="eggNOG" id="COG1524">
    <property type="taxonomic scope" value="Bacteria"/>
</dbReference>
<protein>
    <submittedName>
        <fullName evidence="2">Phosphodiesterase</fullName>
    </submittedName>
</protein>
<dbReference type="InterPro" id="IPR002591">
    <property type="entry name" value="Phosphodiest/P_Trfase"/>
</dbReference>
<feature type="compositionally biased region" description="Basic residues" evidence="1">
    <location>
        <begin position="1"/>
        <end position="13"/>
    </location>
</feature>
<dbReference type="AlphaFoldDB" id="D9WZ52"/>
<keyword evidence="3" id="KW-1185">Reference proteome</keyword>
<dbReference type="EMBL" id="GG657757">
    <property type="protein sequence ID" value="EFL35355.1"/>
    <property type="molecule type" value="Genomic_DNA"/>
</dbReference>
<evidence type="ECO:0000313" key="2">
    <source>
        <dbReference type="EMBL" id="EFL35355.1"/>
    </source>
</evidence>
<gene>
    <name evidence="2" type="ORF">SSQG_05873</name>
</gene>